<sequence>MNESLNDPASMRELVRDYVRAVHTTYLDHVQHLPPAERGGLPLVAAGDLTVVAAAARRLHLVATTDPLPAPSGPEVELVDEHLGVRWRVRFYDPSVLPELGVLDEDPPDVVRRVLGISDTVYHLTVAIGGGLSGHHASHSGVALANQHSQMGRDLERIRRALPRQREVVDELGICARLGLDRAAALLAADLTSGRVDAESGAPAAARMDAVLRDVTR</sequence>
<protein>
    <submittedName>
        <fullName evidence="1">Uncharacterized protein</fullName>
    </submittedName>
</protein>
<comment type="caution">
    <text evidence="1">The sequence shown here is derived from an EMBL/GenBank/DDBJ whole genome shotgun (WGS) entry which is preliminary data.</text>
</comment>
<keyword evidence="2" id="KW-1185">Reference proteome</keyword>
<dbReference type="OrthoDB" id="3572130at2"/>
<reference evidence="1 2" key="1">
    <citation type="submission" date="2019-01" db="EMBL/GenBank/DDBJ databases">
        <title>Novel species of Nocardioides.</title>
        <authorList>
            <person name="Liu Q."/>
            <person name="X Y.-H."/>
        </authorList>
    </citation>
    <scope>NUCLEOTIDE SEQUENCE [LARGE SCALE GENOMIC DNA]</scope>
    <source>
        <strain evidence="1 2">HLT2-9</strain>
    </source>
</reference>
<organism evidence="1 2">
    <name type="scientific">Nocardioides zhouii</name>
    <dbReference type="NCBI Taxonomy" id="1168729"/>
    <lineage>
        <taxon>Bacteria</taxon>
        <taxon>Bacillati</taxon>
        <taxon>Actinomycetota</taxon>
        <taxon>Actinomycetes</taxon>
        <taxon>Propionibacteriales</taxon>
        <taxon>Nocardioidaceae</taxon>
        <taxon>Nocardioides</taxon>
    </lineage>
</organism>
<gene>
    <name evidence="1" type="ORF">EUA94_12095</name>
</gene>
<name>A0A4Q2SWP9_9ACTN</name>
<proteinExistence type="predicted"/>
<dbReference type="AlphaFoldDB" id="A0A4Q2SWP9"/>
<evidence type="ECO:0000313" key="2">
    <source>
        <dbReference type="Proteomes" id="UP000291101"/>
    </source>
</evidence>
<dbReference type="Proteomes" id="UP000291101">
    <property type="component" value="Unassembled WGS sequence"/>
</dbReference>
<dbReference type="EMBL" id="SDWV01000011">
    <property type="protein sequence ID" value="RYC10535.1"/>
    <property type="molecule type" value="Genomic_DNA"/>
</dbReference>
<accession>A0A4Q2SWP9</accession>
<dbReference type="RefSeq" id="WP_129427137.1">
    <property type="nucleotide sequence ID" value="NZ_SDWV01000011.1"/>
</dbReference>
<evidence type="ECO:0000313" key="1">
    <source>
        <dbReference type="EMBL" id="RYC10535.1"/>
    </source>
</evidence>